<dbReference type="FunFam" id="3.40.1060.10:FF:000001">
    <property type="entry name" value="Aconitate hydratase, mitochondrial"/>
    <property type="match status" value="1"/>
</dbReference>
<dbReference type="GO" id="GO:0046872">
    <property type="term" value="F:metal ion binding"/>
    <property type="evidence" value="ECO:0007669"/>
    <property type="project" value="UniProtKB-KW"/>
</dbReference>
<keyword evidence="7" id="KW-0479">Metal-binding</keyword>
<comment type="cofactor">
    <cofactor evidence="1">
        <name>[4Fe-4S] cluster</name>
        <dbReference type="ChEBI" id="CHEBI:49883"/>
    </cofactor>
</comment>
<comment type="pathway">
    <text evidence="2">Carbohydrate metabolism; tricarboxylic acid cycle; isocitrate from oxaloacetate: step 2/2.</text>
</comment>
<keyword evidence="8" id="KW-0809">Transit peptide</keyword>
<evidence type="ECO:0000256" key="7">
    <source>
        <dbReference type="ARBA" id="ARBA00022723"/>
    </source>
</evidence>
<comment type="similarity">
    <text evidence="3">Belongs to the aconitase/IPM isomerase family.</text>
</comment>
<dbReference type="PROSITE" id="PS01244">
    <property type="entry name" value="ACONITASE_2"/>
    <property type="match status" value="1"/>
</dbReference>
<evidence type="ECO:0000313" key="18">
    <source>
        <dbReference type="EMBL" id="RPE12228.1"/>
    </source>
</evidence>
<evidence type="ECO:0000256" key="11">
    <source>
        <dbReference type="ARBA" id="ARBA00023239"/>
    </source>
</evidence>
<dbReference type="SUPFAM" id="SSF52016">
    <property type="entry name" value="LeuD/IlvD-like"/>
    <property type="match status" value="1"/>
</dbReference>
<dbReference type="PANTHER" id="PTHR43160:SF3">
    <property type="entry name" value="ACONITATE HYDRATASE, MITOCHONDRIAL"/>
    <property type="match status" value="1"/>
</dbReference>
<dbReference type="InterPro" id="IPR015928">
    <property type="entry name" value="Aconitase/3IPM_dehydase_swvl"/>
</dbReference>
<keyword evidence="10" id="KW-0411">Iron-sulfur</keyword>
<sequence length="757" mass="81913">MVFDIEMIKKLYAELPGKVEATRKLLGRPLTLAEKILYAHLYAPVTSSFERGKSYVEFAPDRVAMQDATAQMALLQFMTCGRDQVAVPSTVHCDHLIQAKTGAAADLATAIDTNKEVYDFLASISDKYGIGFWKPGAGIIHQVVLENYAFPGGLMIGTDSHTPNAGGLGMLAIGVGGADAVDVMAGLPWELKMPKLIGVKLTGKLSGWASPKDVILRVAGILTVKGGTGCIVEYFGEGADSLSATGKGTICNMGAEIGATCSVFAYDTKMSDYLKITSRTEVAQLADAVKEHLRPDEAVYAEPAKFYDQVIEINLDELEPYVNGPFTPDLAWPISKFAQAVKENNWPEKLEVALIGSCTNSSYEDISRSASLAKQAIDKELEVHSEFTITPGSELVRYTIERDGLLNTFDQIGGVVLANACGPCIGQWARHIDDPNRKNSIITSFNRNFAKRNDGLASTHAFVASPEIVTALAIAGSLTFNPLTDTLKNRKGQDVKLDEPTGFELPPQGFDVKDAGYQAPAEDGSGVQVIVSPTSDRLQLLDAFSAWEGTDLKGLKLLIKAKGKCTTDHISMAGPWLKYRGHLDNISNNMLIGAVNAFNDKTDTVKNQLTGEYGAVPATQRAYKAAKLGSVVVGDENYGEGSSREHAAMEPRHLGVRAILVKSFARIHETNLKKQGMLALTFNDKDDYEKIQEDDTIDILGLTDFVPGKPLTVVLNHKDGSQDAITVNHTYNEQQIEWFKAGGALNVIRAQFAAAKK</sequence>
<dbReference type="InterPro" id="IPR015932">
    <property type="entry name" value="Aconitase_dom2"/>
</dbReference>
<dbReference type="FunFam" id="3.30.499.10:FF:000003">
    <property type="entry name" value="Aconitate hydratase, mitochondrial"/>
    <property type="match status" value="1"/>
</dbReference>
<evidence type="ECO:0000256" key="2">
    <source>
        <dbReference type="ARBA" id="ARBA00004717"/>
    </source>
</evidence>
<comment type="catalytic activity">
    <reaction evidence="12">
        <text>citrate = D-threo-isocitrate</text>
        <dbReference type="Rhea" id="RHEA:10336"/>
        <dbReference type="ChEBI" id="CHEBI:15562"/>
        <dbReference type="ChEBI" id="CHEBI:16947"/>
        <dbReference type="EC" id="4.2.1.3"/>
    </reaction>
</comment>
<dbReference type="PROSITE" id="PS00450">
    <property type="entry name" value="ACONITASE_1"/>
    <property type="match status" value="1"/>
</dbReference>
<dbReference type="EMBL" id="RPDH01000001">
    <property type="protein sequence ID" value="RPE12228.1"/>
    <property type="molecule type" value="Genomic_DNA"/>
</dbReference>
<accession>A0A3N4PWG8</accession>
<dbReference type="AlphaFoldDB" id="A0A3N4PWG8"/>
<keyword evidence="11 18" id="KW-0456">Lyase</keyword>
<evidence type="ECO:0000259" key="16">
    <source>
        <dbReference type="Pfam" id="PF00330"/>
    </source>
</evidence>
<dbReference type="InterPro" id="IPR006248">
    <property type="entry name" value="Aconitase_mito-like"/>
</dbReference>
<dbReference type="InterPro" id="IPR036008">
    <property type="entry name" value="Aconitase_4Fe-4S_dom"/>
</dbReference>
<dbReference type="CDD" id="cd01584">
    <property type="entry name" value="AcnA_Mitochondrial"/>
    <property type="match status" value="1"/>
</dbReference>
<evidence type="ECO:0000256" key="6">
    <source>
        <dbReference type="ARBA" id="ARBA00022532"/>
    </source>
</evidence>
<dbReference type="InterPro" id="IPR015931">
    <property type="entry name" value="Acnase/IPM_dHydase_lsu_aba_1/3"/>
</dbReference>
<dbReference type="Proteomes" id="UP000278351">
    <property type="component" value="Unassembled WGS sequence"/>
</dbReference>
<proteinExistence type="inferred from homology"/>
<evidence type="ECO:0000256" key="14">
    <source>
        <dbReference type="ARBA" id="ARBA00031081"/>
    </source>
</evidence>
<dbReference type="GO" id="GO:0003994">
    <property type="term" value="F:aconitate hydratase activity"/>
    <property type="evidence" value="ECO:0007669"/>
    <property type="project" value="UniProtKB-EC"/>
</dbReference>
<dbReference type="PRINTS" id="PR00415">
    <property type="entry name" value="ACONITASE"/>
</dbReference>
<protein>
    <recommendedName>
        <fullName evidence="5">Aconitate hydratase A</fullName>
        <ecNumber evidence="4">4.2.1.3</ecNumber>
    </recommendedName>
    <alternativeName>
        <fullName evidence="13">Citrate hydro-lyase</fullName>
    </alternativeName>
    <alternativeName>
        <fullName evidence="15">Iron-responsive protein-like</fullName>
    </alternativeName>
    <alternativeName>
        <fullName evidence="14">RNA-binding protein</fullName>
    </alternativeName>
</protein>
<evidence type="ECO:0000256" key="15">
    <source>
        <dbReference type="ARBA" id="ARBA00031977"/>
    </source>
</evidence>
<dbReference type="Pfam" id="PF00694">
    <property type="entry name" value="Aconitase_C"/>
    <property type="match status" value="1"/>
</dbReference>
<evidence type="ECO:0000256" key="8">
    <source>
        <dbReference type="ARBA" id="ARBA00022946"/>
    </source>
</evidence>
<dbReference type="InterPro" id="IPR018136">
    <property type="entry name" value="Aconitase_4Fe-4S_BS"/>
</dbReference>
<dbReference type="NCBIfam" id="NF005558">
    <property type="entry name" value="PRK07229.1"/>
    <property type="match status" value="1"/>
</dbReference>
<dbReference type="Gene3D" id="3.40.1060.10">
    <property type="entry name" value="Aconitase, Domain 2"/>
    <property type="match status" value="1"/>
</dbReference>
<dbReference type="FunFam" id="3.20.19.10:FF:000002">
    <property type="entry name" value="Aconitate hydratase, mitochondrial"/>
    <property type="match status" value="1"/>
</dbReference>
<dbReference type="GO" id="GO:0005829">
    <property type="term" value="C:cytosol"/>
    <property type="evidence" value="ECO:0007669"/>
    <property type="project" value="TreeGrafter"/>
</dbReference>
<evidence type="ECO:0000256" key="13">
    <source>
        <dbReference type="ARBA" id="ARBA00029682"/>
    </source>
</evidence>
<gene>
    <name evidence="18" type="ORF">EGT74_01335</name>
</gene>
<dbReference type="InterPro" id="IPR001030">
    <property type="entry name" value="Acoase/IPM_deHydtase_lsu_aba"/>
</dbReference>
<dbReference type="EC" id="4.2.1.3" evidence="4"/>
<dbReference type="OrthoDB" id="9764318at2"/>
<keyword evidence="9" id="KW-0408">Iron</keyword>
<evidence type="ECO:0000256" key="5">
    <source>
        <dbReference type="ARBA" id="ARBA00019378"/>
    </source>
</evidence>
<evidence type="ECO:0000259" key="17">
    <source>
        <dbReference type="Pfam" id="PF00694"/>
    </source>
</evidence>
<feature type="domain" description="Aconitase/3-isopropylmalate dehydratase large subunit alpha/beta/alpha" evidence="16">
    <location>
        <begin position="34"/>
        <end position="476"/>
    </location>
</feature>
<name>A0A3N4PWG8_9BACT</name>
<dbReference type="Pfam" id="PF00330">
    <property type="entry name" value="Aconitase"/>
    <property type="match status" value="1"/>
</dbReference>
<evidence type="ECO:0000256" key="4">
    <source>
        <dbReference type="ARBA" id="ARBA00012926"/>
    </source>
</evidence>
<evidence type="ECO:0000256" key="3">
    <source>
        <dbReference type="ARBA" id="ARBA00007185"/>
    </source>
</evidence>
<feature type="domain" description="Aconitase A/isopropylmalate dehydratase small subunit swivel" evidence="17">
    <location>
        <begin position="557"/>
        <end position="684"/>
    </location>
</feature>
<keyword evidence="19" id="KW-1185">Reference proteome</keyword>
<evidence type="ECO:0000256" key="10">
    <source>
        <dbReference type="ARBA" id="ARBA00023014"/>
    </source>
</evidence>
<dbReference type="PANTHER" id="PTHR43160">
    <property type="entry name" value="ACONITATE HYDRATASE B"/>
    <property type="match status" value="1"/>
</dbReference>
<organism evidence="18 19">
    <name type="scientific">Chitinophaga lutea</name>
    <dbReference type="NCBI Taxonomy" id="2488634"/>
    <lineage>
        <taxon>Bacteria</taxon>
        <taxon>Pseudomonadati</taxon>
        <taxon>Bacteroidota</taxon>
        <taxon>Chitinophagia</taxon>
        <taxon>Chitinophagales</taxon>
        <taxon>Chitinophagaceae</taxon>
        <taxon>Chitinophaga</taxon>
    </lineage>
</organism>
<dbReference type="GO" id="GO:0006099">
    <property type="term" value="P:tricarboxylic acid cycle"/>
    <property type="evidence" value="ECO:0007669"/>
    <property type="project" value="UniProtKB-UniPathway"/>
</dbReference>
<evidence type="ECO:0000256" key="9">
    <source>
        <dbReference type="ARBA" id="ARBA00023004"/>
    </source>
</evidence>
<dbReference type="UniPathway" id="UPA00223">
    <property type="reaction ID" value="UER00718"/>
</dbReference>
<evidence type="ECO:0000256" key="1">
    <source>
        <dbReference type="ARBA" id="ARBA00001966"/>
    </source>
</evidence>
<dbReference type="GO" id="GO:0051539">
    <property type="term" value="F:4 iron, 4 sulfur cluster binding"/>
    <property type="evidence" value="ECO:0007669"/>
    <property type="project" value="InterPro"/>
</dbReference>
<dbReference type="InterPro" id="IPR000573">
    <property type="entry name" value="AconitaseA/IPMdHydase_ssu_swvl"/>
</dbReference>
<dbReference type="NCBIfam" id="TIGR01340">
    <property type="entry name" value="aconitase_mito"/>
    <property type="match status" value="1"/>
</dbReference>
<dbReference type="RefSeq" id="WP_123844709.1">
    <property type="nucleotide sequence ID" value="NZ_RPDH01000001.1"/>
</dbReference>
<evidence type="ECO:0000256" key="12">
    <source>
        <dbReference type="ARBA" id="ARBA00023501"/>
    </source>
</evidence>
<keyword evidence="6" id="KW-0816">Tricarboxylic acid cycle</keyword>
<reference evidence="18 19" key="1">
    <citation type="submission" date="2018-11" db="EMBL/GenBank/DDBJ databases">
        <title>Chitinophaga lutea sp.nov., isolate from arsenic contaminated soil.</title>
        <authorList>
            <person name="Zong Y."/>
        </authorList>
    </citation>
    <scope>NUCLEOTIDE SEQUENCE [LARGE SCALE GENOMIC DNA]</scope>
    <source>
        <strain evidence="18 19">ZY74</strain>
    </source>
</reference>
<dbReference type="InterPro" id="IPR050926">
    <property type="entry name" value="Aconitase/IPM_isomerase"/>
</dbReference>
<dbReference type="FunFam" id="3.30.499.10:FF:000004">
    <property type="entry name" value="Aconitate hydratase, mitochondrial"/>
    <property type="match status" value="1"/>
</dbReference>
<comment type="caution">
    <text evidence="18">The sequence shown here is derived from an EMBL/GenBank/DDBJ whole genome shotgun (WGS) entry which is preliminary data.</text>
</comment>
<evidence type="ECO:0000313" key="19">
    <source>
        <dbReference type="Proteomes" id="UP000278351"/>
    </source>
</evidence>
<dbReference type="Gene3D" id="3.30.499.10">
    <property type="entry name" value="Aconitase, domain 3"/>
    <property type="match status" value="2"/>
</dbReference>
<dbReference type="Gene3D" id="3.20.19.10">
    <property type="entry name" value="Aconitase, domain 4"/>
    <property type="match status" value="1"/>
</dbReference>
<dbReference type="SUPFAM" id="SSF53732">
    <property type="entry name" value="Aconitase iron-sulfur domain"/>
    <property type="match status" value="1"/>
</dbReference>